<gene>
    <name evidence="4" type="ORF">CC1G_00274</name>
</gene>
<accession>A8NXD6</accession>
<evidence type="ECO:0000256" key="1">
    <source>
        <dbReference type="ARBA" id="ARBA00022664"/>
    </source>
</evidence>
<evidence type="ECO:0000259" key="3">
    <source>
        <dbReference type="PROSITE" id="PS50158"/>
    </source>
</evidence>
<comment type="caution">
    <text evidence="4">The sequence shown here is derived from an EMBL/GenBank/DDBJ whole genome shotgun (WGS) entry which is preliminary data.</text>
</comment>
<dbReference type="OrthoDB" id="3341596at2759"/>
<dbReference type="GO" id="GO:0006397">
    <property type="term" value="P:mRNA processing"/>
    <property type="evidence" value="ECO:0007669"/>
    <property type="project" value="UniProtKB-KW"/>
</dbReference>
<dbReference type="RefSeq" id="XP_001837138.2">
    <property type="nucleotide sequence ID" value="XM_001837086.2"/>
</dbReference>
<dbReference type="eggNOG" id="KOG4400">
    <property type="taxonomic scope" value="Eukaryota"/>
</dbReference>
<keyword evidence="2" id="KW-0863">Zinc-finger</keyword>
<dbReference type="STRING" id="240176.A8NXD6"/>
<feature type="domain" description="CCHC-type" evidence="3">
    <location>
        <begin position="171"/>
        <end position="185"/>
    </location>
</feature>
<organism evidence="4 5">
    <name type="scientific">Coprinopsis cinerea (strain Okayama-7 / 130 / ATCC MYA-4618 / FGSC 9003)</name>
    <name type="common">Inky cap fungus</name>
    <name type="synonym">Hormographiella aspergillata</name>
    <dbReference type="NCBI Taxonomy" id="240176"/>
    <lineage>
        <taxon>Eukaryota</taxon>
        <taxon>Fungi</taxon>
        <taxon>Dikarya</taxon>
        <taxon>Basidiomycota</taxon>
        <taxon>Agaricomycotina</taxon>
        <taxon>Agaricomycetes</taxon>
        <taxon>Agaricomycetidae</taxon>
        <taxon>Agaricales</taxon>
        <taxon>Agaricineae</taxon>
        <taxon>Psathyrellaceae</taxon>
        <taxon>Coprinopsis</taxon>
    </lineage>
</organism>
<evidence type="ECO:0000313" key="4">
    <source>
        <dbReference type="EMBL" id="EAU84755.2"/>
    </source>
</evidence>
<sequence>MSGQRRAGQDPQWMKAKLSCAGTKRGRHERHPAHVYVMGSASHSRVIAESNIHHFFHAERQSDLFRRVWRTNFQGRGASNAETWVILRRIVPLTRGCVTIAVNQVTNLPPVLLPGQSRPSSATLAEGLAISKNCGRFGHFARNCNANVGGFAPRAPAAGRGLNTSTLPPVKCYRCGGPNHMARDCLAPAGTSVGDNVPTGPSNINKNKTCYKCQQEGHIARDCPEASE</sequence>
<evidence type="ECO:0000313" key="5">
    <source>
        <dbReference type="Proteomes" id="UP000001861"/>
    </source>
</evidence>
<evidence type="ECO:0000256" key="2">
    <source>
        <dbReference type="PROSITE-ProRule" id="PRU00047"/>
    </source>
</evidence>
<dbReference type="GO" id="GO:0003676">
    <property type="term" value="F:nucleic acid binding"/>
    <property type="evidence" value="ECO:0007669"/>
    <property type="project" value="InterPro"/>
</dbReference>
<dbReference type="Pfam" id="PF00098">
    <property type="entry name" value="zf-CCHC"/>
    <property type="match status" value="3"/>
</dbReference>
<dbReference type="AlphaFoldDB" id="A8NXD6"/>
<protein>
    <submittedName>
        <fullName evidence="4">Zinc knuckle domain-containing protein</fullName>
    </submittedName>
</protein>
<dbReference type="PANTHER" id="PTHR23002">
    <property type="entry name" value="ZINC FINGER CCHC DOMAIN CONTAINING PROTEIN"/>
    <property type="match status" value="1"/>
</dbReference>
<dbReference type="HOGENOM" id="CLU_1214691_0_0_1"/>
<keyword evidence="2" id="KW-0479">Metal-binding</keyword>
<feature type="domain" description="CCHC-type" evidence="3">
    <location>
        <begin position="210"/>
        <end position="225"/>
    </location>
</feature>
<dbReference type="GeneID" id="6013694"/>
<dbReference type="Gene3D" id="4.10.60.10">
    <property type="entry name" value="Zinc finger, CCHC-type"/>
    <property type="match status" value="2"/>
</dbReference>
<keyword evidence="1" id="KW-0507">mRNA processing</keyword>
<dbReference type="EMBL" id="AACS02000005">
    <property type="protein sequence ID" value="EAU84755.2"/>
    <property type="molecule type" value="Genomic_DNA"/>
</dbReference>
<dbReference type="PROSITE" id="PS50158">
    <property type="entry name" value="ZF_CCHC"/>
    <property type="match status" value="2"/>
</dbReference>
<dbReference type="GO" id="GO:0008270">
    <property type="term" value="F:zinc ion binding"/>
    <property type="evidence" value="ECO:0007669"/>
    <property type="project" value="UniProtKB-KW"/>
</dbReference>
<dbReference type="Proteomes" id="UP000001861">
    <property type="component" value="Unassembled WGS sequence"/>
</dbReference>
<name>A8NXD6_COPC7</name>
<reference evidence="4 5" key="1">
    <citation type="journal article" date="2010" name="Proc. Natl. Acad. Sci. U.S.A.">
        <title>Insights into evolution of multicellular fungi from the assembled chromosomes of the mushroom Coprinopsis cinerea (Coprinus cinereus).</title>
        <authorList>
            <person name="Stajich J.E."/>
            <person name="Wilke S.K."/>
            <person name="Ahren D."/>
            <person name="Au C.H."/>
            <person name="Birren B.W."/>
            <person name="Borodovsky M."/>
            <person name="Burns C."/>
            <person name="Canback B."/>
            <person name="Casselton L.A."/>
            <person name="Cheng C.K."/>
            <person name="Deng J."/>
            <person name="Dietrich F.S."/>
            <person name="Fargo D.C."/>
            <person name="Farman M.L."/>
            <person name="Gathman A.C."/>
            <person name="Goldberg J."/>
            <person name="Guigo R."/>
            <person name="Hoegger P.J."/>
            <person name="Hooker J.B."/>
            <person name="Huggins A."/>
            <person name="James T.Y."/>
            <person name="Kamada T."/>
            <person name="Kilaru S."/>
            <person name="Kodira C."/>
            <person name="Kues U."/>
            <person name="Kupfer D."/>
            <person name="Kwan H.S."/>
            <person name="Lomsadze A."/>
            <person name="Li W."/>
            <person name="Lilly W.W."/>
            <person name="Ma L.J."/>
            <person name="Mackey A.J."/>
            <person name="Manning G."/>
            <person name="Martin F."/>
            <person name="Muraguchi H."/>
            <person name="Natvig D.O."/>
            <person name="Palmerini H."/>
            <person name="Ramesh M.A."/>
            <person name="Rehmeyer C.J."/>
            <person name="Roe B.A."/>
            <person name="Shenoy N."/>
            <person name="Stanke M."/>
            <person name="Ter-Hovhannisyan V."/>
            <person name="Tunlid A."/>
            <person name="Velagapudi R."/>
            <person name="Vision T.J."/>
            <person name="Zeng Q."/>
            <person name="Zolan M.E."/>
            <person name="Pukkila P.J."/>
        </authorList>
    </citation>
    <scope>NUCLEOTIDE SEQUENCE [LARGE SCALE GENOMIC DNA]</scope>
    <source>
        <strain evidence="5">Okayama-7 / 130 / ATCC MYA-4618 / FGSC 9003</strain>
    </source>
</reference>
<dbReference type="SUPFAM" id="SSF57756">
    <property type="entry name" value="Retrovirus zinc finger-like domains"/>
    <property type="match status" value="1"/>
</dbReference>
<keyword evidence="2" id="KW-0862">Zinc</keyword>
<dbReference type="InterPro" id="IPR051714">
    <property type="entry name" value="Znf_CCHC_NABP"/>
</dbReference>
<dbReference type="InterPro" id="IPR001878">
    <property type="entry name" value="Znf_CCHC"/>
</dbReference>
<dbReference type="InParanoid" id="A8NXD6"/>
<dbReference type="SMART" id="SM00343">
    <property type="entry name" value="ZnF_C2HC"/>
    <property type="match status" value="3"/>
</dbReference>
<keyword evidence="5" id="KW-1185">Reference proteome</keyword>
<dbReference type="VEuPathDB" id="FungiDB:CC1G_00274"/>
<dbReference type="KEGG" id="cci:CC1G_00274"/>
<dbReference type="InterPro" id="IPR036875">
    <property type="entry name" value="Znf_CCHC_sf"/>
</dbReference>
<proteinExistence type="predicted"/>